<evidence type="ECO:0008006" key="3">
    <source>
        <dbReference type="Google" id="ProtNLM"/>
    </source>
</evidence>
<name>A0A833SZJ8_PHYIN</name>
<protein>
    <recommendedName>
        <fullName evidence="3">DUF659 domain-containing protein</fullName>
    </recommendedName>
</protein>
<evidence type="ECO:0000313" key="2">
    <source>
        <dbReference type="Proteomes" id="UP000602510"/>
    </source>
</evidence>
<reference evidence="1" key="1">
    <citation type="submission" date="2020-04" db="EMBL/GenBank/DDBJ databases">
        <title>Hybrid Assembly of Korean Phytophthora infestans isolates.</title>
        <authorList>
            <person name="Prokchorchik M."/>
            <person name="Lee Y."/>
            <person name="Seo J."/>
            <person name="Cho J.-H."/>
            <person name="Park Y.-E."/>
            <person name="Jang D.-C."/>
            <person name="Im J.-S."/>
            <person name="Choi J.-G."/>
            <person name="Park H.-J."/>
            <person name="Lee G.-B."/>
            <person name="Lee Y.-G."/>
            <person name="Hong S.-Y."/>
            <person name="Cho K."/>
            <person name="Sohn K.H."/>
        </authorList>
    </citation>
    <scope>NUCLEOTIDE SEQUENCE</scope>
    <source>
        <strain evidence="1">KR_1_A1</strain>
    </source>
</reference>
<dbReference type="EMBL" id="WSZM01000132">
    <property type="protein sequence ID" value="KAF4041078.1"/>
    <property type="molecule type" value="Genomic_DNA"/>
</dbReference>
<keyword evidence="2" id="KW-1185">Reference proteome</keyword>
<comment type="caution">
    <text evidence="1">The sequence shown here is derived from an EMBL/GenBank/DDBJ whole genome shotgun (WGS) entry which is preliminary data.</text>
</comment>
<organism evidence="1 2">
    <name type="scientific">Phytophthora infestans</name>
    <name type="common">Potato late blight agent</name>
    <name type="synonym">Botrytis infestans</name>
    <dbReference type="NCBI Taxonomy" id="4787"/>
    <lineage>
        <taxon>Eukaryota</taxon>
        <taxon>Sar</taxon>
        <taxon>Stramenopiles</taxon>
        <taxon>Oomycota</taxon>
        <taxon>Peronosporomycetes</taxon>
        <taxon>Peronosporales</taxon>
        <taxon>Peronosporaceae</taxon>
        <taxon>Phytophthora</taxon>
    </lineage>
</organism>
<dbReference type="Proteomes" id="UP000602510">
    <property type="component" value="Unassembled WGS sequence"/>
</dbReference>
<evidence type="ECO:0000313" key="1">
    <source>
        <dbReference type="EMBL" id="KAF4041078.1"/>
    </source>
</evidence>
<proteinExistence type="predicted"/>
<sequence>MGYFYFKMMMLHKLKGTKYTLNTDGWTDINGKRVIKYVLQCEGEQYISECVYEALPTMLPLWRLLSNV</sequence>
<gene>
    <name evidence="1" type="ORF">GN244_ATG06745</name>
</gene>
<accession>A0A833SZJ8</accession>
<dbReference type="AlphaFoldDB" id="A0A833SZJ8"/>